<dbReference type="EMBL" id="BJWJ01000066">
    <property type="protein sequence ID" value="GEM05938.1"/>
    <property type="molecule type" value="Genomic_DNA"/>
</dbReference>
<feature type="transmembrane region" description="Helical" evidence="1">
    <location>
        <begin position="268"/>
        <end position="287"/>
    </location>
</feature>
<evidence type="ECO:0000256" key="1">
    <source>
        <dbReference type="SAM" id="Phobius"/>
    </source>
</evidence>
<feature type="transmembrane region" description="Helical" evidence="1">
    <location>
        <begin position="72"/>
        <end position="93"/>
    </location>
</feature>
<feature type="transmembrane region" description="Helical" evidence="1">
    <location>
        <begin position="237"/>
        <end position="256"/>
    </location>
</feature>
<evidence type="ECO:0000259" key="2">
    <source>
        <dbReference type="Pfam" id="PF13490"/>
    </source>
</evidence>
<feature type="transmembrane region" description="Helical" evidence="1">
    <location>
        <begin position="205"/>
        <end position="225"/>
    </location>
</feature>
<dbReference type="InterPro" id="IPR027383">
    <property type="entry name" value="Znf_put"/>
</dbReference>
<keyword evidence="4" id="KW-0479">Metal-binding</keyword>
<evidence type="ECO:0000313" key="4">
    <source>
        <dbReference type="EMBL" id="SFT09864.1"/>
    </source>
</evidence>
<accession>A0A1I6V8B7</accession>
<keyword evidence="1" id="KW-0812">Transmembrane</keyword>
<keyword evidence="6" id="KW-1185">Reference proteome</keyword>
<keyword evidence="4" id="KW-0862">Zinc</keyword>
<dbReference type="GO" id="GO:0008270">
    <property type="term" value="F:zinc ion binding"/>
    <property type="evidence" value="ECO:0007669"/>
    <property type="project" value="UniProtKB-KW"/>
</dbReference>
<protein>
    <submittedName>
        <fullName evidence="4">Putative zinc-finger</fullName>
    </submittedName>
</protein>
<dbReference type="AlphaFoldDB" id="A0A1I6V8B7"/>
<dbReference type="OrthoDB" id="6194834at2"/>
<reference evidence="3 6" key="2">
    <citation type="submission" date="2019-07" db="EMBL/GenBank/DDBJ databases">
        <title>Whole genome shotgun sequence of Halolactibacillus miurensis NBRC 100873.</title>
        <authorList>
            <person name="Hosoyama A."/>
            <person name="Uohara A."/>
            <person name="Ohji S."/>
            <person name="Ichikawa N."/>
        </authorList>
    </citation>
    <scope>NUCLEOTIDE SEQUENCE [LARGE SCALE GENOMIC DNA]</scope>
    <source>
        <strain evidence="3 6">NBRC 100873</strain>
    </source>
</reference>
<dbReference type="STRING" id="306541.SAMN05421668_1492"/>
<proteinExistence type="predicted"/>
<name>A0A1I6V8B7_9BACI</name>
<dbReference type="Proteomes" id="UP000321773">
    <property type="component" value="Unassembled WGS sequence"/>
</dbReference>
<dbReference type="EMBL" id="FPAI01000049">
    <property type="protein sequence ID" value="SFT09864.1"/>
    <property type="molecule type" value="Genomic_DNA"/>
</dbReference>
<dbReference type="Proteomes" id="UP000199139">
    <property type="component" value="Unassembled WGS sequence"/>
</dbReference>
<keyword evidence="1" id="KW-1133">Transmembrane helix</keyword>
<evidence type="ECO:0000313" key="3">
    <source>
        <dbReference type="EMBL" id="GEM05938.1"/>
    </source>
</evidence>
<keyword evidence="1" id="KW-0472">Membrane</keyword>
<evidence type="ECO:0000313" key="5">
    <source>
        <dbReference type="Proteomes" id="UP000199139"/>
    </source>
</evidence>
<keyword evidence="4" id="KW-0863">Zinc-finger</keyword>
<dbReference type="RefSeq" id="WP_089855736.1">
    <property type="nucleotide sequence ID" value="NZ_BJWJ01000066.1"/>
</dbReference>
<gene>
    <name evidence="3" type="ORF">HMI01_29260</name>
    <name evidence="4" type="ORF">SAMN05421668_1492</name>
</gene>
<reference evidence="4 5" key="1">
    <citation type="submission" date="2016-10" db="EMBL/GenBank/DDBJ databases">
        <authorList>
            <person name="de Groot N.N."/>
        </authorList>
    </citation>
    <scope>NUCLEOTIDE SEQUENCE [LARGE SCALE GENOMIC DNA]</scope>
    <source>
        <strain evidence="4 5">DSM 17074</strain>
    </source>
</reference>
<dbReference type="Pfam" id="PF13490">
    <property type="entry name" value="zf-HC2"/>
    <property type="match status" value="1"/>
</dbReference>
<sequence length="298" mass="34151">MKVTCHVIKDMLPLYSENMLSEDSCKMVEEHIEQCQNCKNDLNDMRTFNEVPVNRDVSPLLKIKSTLRKKKIQTVILSVLFSMIFFIVAFAFLTEPEYIPYNERSVTINEIGNGSVLAQFDDSINGYDIDKYLTDDGYVYHVTTWTNIWNRNIKKSHINNTLLNPNGENVTSVYYYNAGVSEDVLIFGQEIEPDGGVITLPRLNLSYYVIIAAGLAIVSGLVMLINRRNKTVFTFSLKLFFLPVAYLIAHLLIKGFTSTSYAAIRDFYLILLIVMPLYSAFILMWHLTSNYKNNKTLL</sequence>
<evidence type="ECO:0000313" key="6">
    <source>
        <dbReference type="Proteomes" id="UP000321773"/>
    </source>
</evidence>
<organism evidence="4 5">
    <name type="scientific">Halolactibacillus miurensis</name>
    <dbReference type="NCBI Taxonomy" id="306541"/>
    <lineage>
        <taxon>Bacteria</taxon>
        <taxon>Bacillati</taxon>
        <taxon>Bacillota</taxon>
        <taxon>Bacilli</taxon>
        <taxon>Bacillales</taxon>
        <taxon>Bacillaceae</taxon>
        <taxon>Halolactibacillus</taxon>
    </lineage>
</organism>
<feature type="domain" description="Putative zinc-finger" evidence="2">
    <location>
        <begin position="5"/>
        <end position="38"/>
    </location>
</feature>